<accession>A0ABS4SQC7</accession>
<evidence type="ECO:0000313" key="8">
    <source>
        <dbReference type="Proteomes" id="UP000781958"/>
    </source>
</evidence>
<evidence type="ECO:0000256" key="2">
    <source>
        <dbReference type="ARBA" id="ARBA00022448"/>
    </source>
</evidence>
<comment type="function">
    <text evidence="5">Required for the activity of the bacterial periplasmic transport system of putrescine.</text>
</comment>
<proteinExistence type="inferred from homology"/>
<dbReference type="PANTHER" id="PTHR30222:SF12">
    <property type="entry name" value="NORSPERMIDINE SENSOR"/>
    <property type="match status" value="1"/>
</dbReference>
<dbReference type="RefSeq" id="WP_209769043.1">
    <property type="nucleotide sequence ID" value="NZ_JAGINP010000017.1"/>
</dbReference>
<dbReference type="PIRSF" id="PIRSF019574">
    <property type="entry name" value="Periplasmic_polyamine_BP"/>
    <property type="match status" value="1"/>
</dbReference>
<evidence type="ECO:0000313" key="7">
    <source>
        <dbReference type="EMBL" id="MBP2294759.1"/>
    </source>
</evidence>
<evidence type="ECO:0000256" key="6">
    <source>
        <dbReference type="SAM" id="SignalP"/>
    </source>
</evidence>
<dbReference type="SUPFAM" id="SSF53850">
    <property type="entry name" value="Periplasmic binding protein-like II"/>
    <property type="match status" value="1"/>
</dbReference>
<feature type="chain" id="PRO_5046228970" description="Putrescine-binding periplasmic protein" evidence="6">
    <location>
        <begin position="28"/>
        <end position="370"/>
    </location>
</feature>
<sequence length="370" mass="39603">MKRFALSVIGAVAAVATTAALAGPAMAQAKKPVNIYIWNDYLGDSTLADFTKATGYETKVDLYDSLELLEQKVLVGKSGYDVIVPTAEPTLSRMIQAKVVAPLDKAKIPNLKNVDPKVLKLLENSDPGNKFAVPYLGGTVGIAIIPEKIKAVAPDVPLDSWDLIFKPEVAKKVASCGITVMDSAIDVIPSVLNYLGLDPNSEKKEDLDKAEKALMAVRPYIKQFVTGGNINILAAGDACVVMSYNGDAIQGAARAEEAKNGVKVEYVTPKEGVQVWWDTLAIPADAPNKAGAYDYINFILDPANIAAISNKVNYANAVPASLASVDEAVKSNPAVFLPETSKVKLFSLKPIKQATDRARTRVWTKVKTGK</sequence>
<evidence type="ECO:0000256" key="1">
    <source>
        <dbReference type="ARBA" id="ARBA00004418"/>
    </source>
</evidence>
<protein>
    <recommendedName>
        <fullName evidence="5">Putrescine-binding periplasmic protein</fullName>
    </recommendedName>
</protein>
<comment type="similarity">
    <text evidence="5">Belongs to the bacterial solute-binding protein PotD/PotF family.</text>
</comment>
<organism evidence="7 8">
    <name type="scientific">Azospirillum rugosum</name>
    <dbReference type="NCBI Taxonomy" id="416170"/>
    <lineage>
        <taxon>Bacteria</taxon>
        <taxon>Pseudomonadati</taxon>
        <taxon>Pseudomonadota</taxon>
        <taxon>Alphaproteobacteria</taxon>
        <taxon>Rhodospirillales</taxon>
        <taxon>Azospirillaceae</taxon>
        <taxon>Azospirillum</taxon>
    </lineage>
</organism>
<dbReference type="Proteomes" id="UP000781958">
    <property type="component" value="Unassembled WGS sequence"/>
</dbReference>
<feature type="signal peptide" evidence="6">
    <location>
        <begin position="1"/>
        <end position="27"/>
    </location>
</feature>
<dbReference type="EMBL" id="JAGINP010000017">
    <property type="protein sequence ID" value="MBP2294759.1"/>
    <property type="molecule type" value="Genomic_DNA"/>
</dbReference>
<dbReference type="Gene3D" id="3.40.190.10">
    <property type="entry name" value="Periplasmic binding protein-like II"/>
    <property type="match status" value="2"/>
</dbReference>
<dbReference type="Pfam" id="PF13416">
    <property type="entry name" value="SBP_bac_8"/>
    <property type="match status" value="1"/>
</dbReference>
<keyword evidence="8" id="KW-1185">Reference proteome</keyword>
<dbReference type="PRINTS" id="PR00909">
    <property type="entry name" value="SPERMDNBNDNG"/>
</dbReference>
<gene>
    <name evidence="7" type="ORF">J2851_004549</name>
</gene>
<evidence type="ECO:0000256" key="4">
    <source>
        <dbReference type="ARBA" id="ARBA00022764"/>
    </source>
</evidence>
<evidence type="ECO:0000256" key="5">
    <source>
        <dbReference type="PIRNR" id="PIRNR019574"/>
    </source>
</evidence>
<comment type="caution">
    <text evidence="7">The sequence shown here is derived from an EMBL/GenBank/DDBJ whole genome shotgun (WGS) entry which is preliminary data.</text>
</comment>
<reference evidence="7 8" key="1">
    <citation type="submission" date="2021-03" db="EMBL/GenBank/DDBJ databases">
        <title>Genomic Encyclopedia of Type Strains, Phase III (KMG-III): the genomes of soil and plant-associated and newly described type strains.</title>
        <authorList>
            <person name="Whitman W."/>
        </authorList>
    </citation>
    <scope>NUCLEOTIDE SEQUENCE [LARGE SCALE GENOMIC DNA]</scope>
    <source>
        <strain evidence="7 8">IMMIB AFH-6</strain>
    </source>
</reference>
<keyword evidence="3 6" id="KW-0732">Signal</keyword>
<dbReference type="InterPro" id="IPR006059">
    <property type="entry name" value="SBP"/>
</dbReference>
<evidence type="ECO:0000256" key="3">
    <source>
        <dbReference type="ARBA" id="ARBA00022729"/>
    </source>
</evidence>
<comment type="subcellular location">
    <subcellularLocation>
        <location evidence="1 5">Periplasm</location>
    </subcellularLocation>
</comment>
<keyword evidence="2 5" id="KW-0813">Transport</keyword>
<dbReference type="InterPro" id="IPR001188">
    <property type="entry name" value="Sperm_putr-bd"/>
</dbReference>
<keyword evidence="4 5" id="KW-0574">Periplasm</keyword>
<dbReference type="PANTHER" id="PTHR30222">
    <property type="entry name" value="SPERMIDINE/PUTRESCINE-BINDING PERIPLASMIC PROTEIN"/>
    <property type="match status" value="1"/>
</dbReference>
<name>A0ABS4SQC7_9PROT</name>